<evidence type="ECO:0000256" key="3">
    <source>
        <dbReference type="ARBA" id="ARBA00045213"/>
    </source>
</evidence>
<evidence type="ECO:0008006" key="6">
    <source>
        <dbReference type="Google" id="ProtNLM"/>
    </source>
</evidence>
<sequence length="329" mass="36698">MANFPEIAFGTYEEFIVGFKPSVSDKEAKIKLLQSFATHSHQASIRCIAAHGRYLVSSGADEYINIYDMLIKEVLTVINFHNSTVTCLEFAPDGSHLISANQNGDIAIFSCKDWSLVKHWKGAHKNANGVVSLSVHPSGGLLLSAGADNIMRFWNLIKGRQAYAVNLSKKCSLGNSLNFVKWSKTGNYYCVCIGKLAEIYNTESAAVTYSVECQSKISSMDFSTSNILFLGLDNGTVEIHHLKKKQIILEKKCHKNRVKCLMSFIGPSLTISDDKKLNYIITADSRGLIKLWRFKIKNSSYSLLLKSETDVDCRLTCLTAIHYEVKEET</sequence>
<reference evidence="5" key="1">
    <citation type="journal article" date="2024" name="Gigascience">
        <title>Chromosome-level genome of the poultry shaft louse Menopon gallinae provides insight into the host-switching and adaptive evolution of parasitic lice.</title>
        <authorList>
            <person name="Xu Y."/>
            <person name="Ma L."/>
            <person name="Liu S."/>
            <person name="Liang Y."/>
            <person name="Liu Q."/>
            <person name="He Z."/>
            <person name="Tian L."/>
            <person name="Duan Y."/>
            <person name="Cai W."/>
            <person name="Li H."/>
            <person name="Song F."/>
        </authorList>
    </citation>
    <scope>NUCLEOTIDE SEQUENCE</scope>
    <source>
        <strain evidence="5">Cailab_2023a</strain>
    </source>
</reference>
<keyword evidence="1 4" id="KW-0853">WD repeat</keyword>
<feature type="repeat" description="WD" evidence="4">
    <location>
        <begin position="123"/>
        <end position="164"/>
    </location>
</feature>
<comment type="function">
    <text evidence="3">Negatively regulates the PAK1 kinase. PAK1 is a member of the PAK kinase family, which has been shown to play a positive role in the regulation of signaling pathways involving MAPK8 and RELA. PAK1 exists as an inactive homodimer, which is activated by binding of small GTPases such as CDC42 to an N-terminal regulatory domain. PAK1IP1 also binds to the N-terminus of PAK1, and inhibits the specific activation of PAK1 by CDC42. May be involved in ribosomal large subunit assembly.</text>
</comment>
<gene>
    <name evidence="5" type="ORF">PYX00_008736</name>
</gene>
<dbReference type="SUPFAM" id="SSF50978">
    <property type="entry name" value="WD40 repeat-like"/>
    <property type="match status" value="1"/>
</dbReference>
<dbReference type="PANTHER" id="PTHR44675:SF1">
    <property type="entry name" value="P21-ACTIVATED PROTEIN KINASE-INTERACTING PROTEIN 1"/>
    <property type="match status" value="1"/>
</dbReference>
<evidence type="ECO:0000313" key="5">
    <source>
        <dbReference type="EMBL" id="KAL0271740.1"/>
    </source>
</evidence>
<comment type="caution">
    <text evidence="5">The sequence shown here is derived from an EMBL/GenBank/DDBJ whole genome shotgun (WGS) entry which is preliminary data.</text>
</comment>
<dbReference type="InterPro" id="IPR051959">
    <property type="entry name" value="PAK1-Kinase_Regulator"/>
</dbReference>
<dbReference type="PROSITE" id="PS50082">
    <property type="entry name" value="WD_REPEATS_2"/>
    <property type="match status" value="2"/>
</dbReference>
<dbReference type="EMBL" id="JARGDH010000004">
    <property type="protein sequence ID" value="KAL0271740.1"/>
    <property type="molecule type" value="Genomic_DNA"/>
</dbReference>
<dbReference type="InterPro" id="IPR001680">
    <property type="entry name" value="WD40_rpt"/>
</dbReference>
<protein>
    <recommendedName>
        <fullName evidence="6">P21-activated protein kinase-interacting protein 1-like</fullName>
    </recommendedName>
</protein>
<dbReference type="PANTHER" id="PTHR44675">
    <property type="entry name" value="PAK1 INTERACTING PROTEIN 1"/>
    <property type="match status" value="1"/>
</dbReference>
<dbReference type="InterPro" id="IPR036322">
    <property type="entry name" value="WD40_repeat_dom_sf"/>
</dbReference>
<dbReference type="Pfam" id="PF00400">
    <property type="entry name" value="WD40"/>
    <property type="match status" value="3"/>
</dbReference>
<evidence type="ECO:0000256" key="4">
    <source>
        <dbReference type="PROSITE-ProRule" id="PRU00221"/>
    </source>
</evidence>
<dbReference type="InterPro" id="IPR015943">
    <property type="entry name" value="WD40/YVTN_repeat-like_dom_sf"/>
</dbReference>
<dbReference type="Gene3D" id="2.130.10.10">
    <property type="entry name" value="YVTN repeat-like/Quinoprotein amine dehydrogenase"/>
    <property type="match status" value="2"/>
</dbReference>
<dbReference type="PROSITE" id="PS00678">
    <property type="entry name" value="WD_REPEATS_1"/>
    <property type="match status" value="1"/>
</dbReference>
<keyword evidence="2" id="KW-0677">Repeat</keyword>
<dbReference type="InterPro" id="IPR019775">
    <property type="entry name" value="WD40_repeat_CS"/>
</dbReference>
<feature type="repeat" description="WD" evidence="4">
    <location>
        <begin position="78"/>
        <end position="110"/>
    </location>
</feature>
<name>A0AAW2HPC8_9NEOP</name>
<organism evidence="5">
    <name type="scientific">Menopon gallinae</name>
    <name type="common">poultry shaft louse</name>
    <dbReference type="NCBI Taxonomy" id="328185"/>
    <lineage>
        <taxon>Eukaryota</taxon>
        <taxon>Metazoa</taxon>
        <taxon>Ecdysozoa</taxon>
        <taxon>Arthropoda</taxon>
        <taxon>Hexapoda</taxon>
        <taxon>Insecta</taxon>
        <taxon>Pterygota</taxon>
        <taxon>Neoptera</taxon>
        <taxon>Paraneoptera</taxon>
        <taxon>Psocodea</taxon>
        <taxon>Troctomorpha</taxon>
        <taxon>Phthiraptera</taxon>
        <taxon>Amblycera</taxon>
        <taxon>Menoponidae</taxon>
        <taxon>Menopon</taxon>
    </lineage>
</organism>
<evidence type="ECO:0000256" key="1">
    <source>
        <dbReference type="ARBA" id="ARBA00022574"/>
    </source>
</evidence>
<proteinExistence type="predicted"/>
<accession>A0AAW2HPC8</accession>
<evidence type="ECO:0000256" key="2">
    <source>
        <dbReference type="ARBA" id="ARBA00022737"/>
    </source>
</evidence>
<dbReference type="AlphaFoldDB" id="A0AAW2HPC8"/>
<dbReference type="PROSITE" id="PS50294">
    <property type="entry name" value="WD_REPEATS_REGION"/>
    <property type="match status" value="1"/>
</dbReference>
<dbReference type="SMART" id="SM00320">
    <property type="entry name" value="WD40"/>
    <property type="match status" value="5"/>
</dbReference>